<accession>A0ACB8Y8B0</accession>
<evidence type="ECO:0000313" key="2">
    <source>
        <dbReference type="Proteomes" id="UP001055879"/>
    </source>
</evidence>
<reference evidence="1 2" key="2">
    <citation type="journal article" date="2022" name="Mol. Ecol. Resour.">
        <title>The genomes of chicory, endive, great burdock and yacon provide insights into Asteraceae paleo-polyploidization history and plant inulin production.</title>
        <authorList>
            <person name="Fan W."/>
            <person name="Wang S."/>
            <person name="Wang H."/>
            <person name="Wang A."/>
            <person name="Jiang F."/>
            <person name="Liu H."/>
            <person name="Zhao H."/>
            <person name="Xu D."/>
            <person name="Zhang Y."/>
        </authorList>
    </citation>
    <scope>NUCLEOTIDE SEQUENCE [LARGE SCALE GENOMIC DNA]</scope>
    <source>
        <strain evidence="2">cv. Niubang</strain>
    </source>
</reference>
<comment type="caution">
    <text evidence="1">The sequence shown here is derived from an EMBL/GenBank/DDBJ whole genome shotgun (WGS) entry which is preliminary data.</text>
</comment>
<keyword evidence="2" id="KW-1185">Reference proteome</keyword>
<evidence type="ECO:0000313" key="1">
    <source>
        <dbReference type="EMBL" id="KAI3681137.1"/>
    </source>
</evidence>
<protein>
    <submittedName>
        <fullName evidence="1">Uncharacterized protein</fullName>
    </submittedName>
</protein>
<dbReference type="EMBL" id="CM042059">
    <property type="protein sequence ID" value="KAI3681137.1"/>
    <property type="molecule type" value="Genomic_DNA"/>
</dbReference>
<sequence length="89" mass="10144">MLLPFRCSASVTVDHRLPSIVTVDHPSSVYSFYLLTPKTGPGRELWLSCRGTLIRSISVFLISLICFRKLELVEVIVESVKDYRRWTGS</sequence>
<proteinExistence type="predicted"/>
<name>A0ACB8Y8B0_ARCLA</name>
<reference evidence="2" key="1">
    <citation type="journal article" date="2022" name="Mol. Ecol. Resour.">
        <title>The genomes of chicory, endive, great burdock and yacon provide insights into Asteraceae palaeo-polyploidization history and plant inulin production.</title>
        <authorList>
            <person name="Fan W."/>
            <person name="Wang S."/>
            <person name="Wang H."/>
            <person name="Wang A."/>
            <person name="Jiang F."/>
            <person name="Liu H."/>
            <person name="Zhao H."/>
            <person name="Xu D."/>
            <person name="Zhang Y."/>
        </authorList>
    </citation>
    <scope>NUCLEOTIDE SEQUENCE [LARGE SCALE GENOMIC DNA]</scope>
    <source>
        <strain evidence="2">cv. Niubang</strain>
    </source>
</reference>
<organism evidence="1 2">
    <name type="scientific">Arctium lappa</name>
    <name type="common">Greater burdock</name>
    <name type="synonym">Lappa major</name>
    <dbReference type="NCBI Taxonomy" id="4217"/>
    <lineage>
        <taxon>Eukaryota</taxon>
        <taxon>Viridiplantae</taxon>
        <taxon>Streptophyta</taxon>
        <taxon>Embryophyta</taxon>
        <taxon>Tracheophyta</taxon>
        <taxon>Spermatophyta</taxon>
        <taxon>Magnoliopsida</taxon>
        <taxon>eudicotyledons</taxon>
        <taxon>Gunneridae</taxon>
        <taxon>Pentapetalae</taxon>
        <taxon>asterids</taxon>
        <taxon>campanulids</taxon>
        <taxon>Asterales</taxon>
        <taxon>Asteraceae</taxon>
        <taxon>Carduoideae</taxon>
        <taxon>Cardueae</taxon>
        <taxon>Arctiinae</taxon>
        <taxon>Arctium</taxon>
    </lineage>
</organism>
<dbReference type="Proteomes" id="UP001055879">
    <property type="component" value="Linkage Group LG13"/>
</dbReference>
<gene>
    <name evidence="1" type="ORF">L6452_35921</name>
</gene>